<proteinExistence type="predicted"/>
<evidence type="ECO:0000313" key="3">
    <source>
        <dbReference type="Proteomes" id="UP001586593"/>
    </source>
</evidence>
<evidence type="ECO:0000256" key="1">
    <source>
        <dbReference type="SAM" id="MobiDB-lite"/>
    </source>
</evidence>
<organism evidence="2 3">
    <name type="scientific">Phialemonium thermophilum</name>
    <dbReference type="NCBI Taxonomy" id="223376"/>
    <lineage>
        <taxon>Eukaryota</taxon>
        <taxon>Fungi</taxon>
        <taxon>Dikarya</taxon>
        <taxon>Ascomycota</taxon>
        <taxon>Pezizomycotina</taxon>
        <taxon>Sordariomycetes</taxon>
        <taxon>Sordariomycetidae</taxon>
        <taxon>Cephalothecales</taxon>
        <taxon>Cephalothecaceae</taxon>
        <taxon>Phialemonium</taxon>
    </lineage>
</organism>
<feature type="region of interest" description="Disordered" evidence="1">
    <location>
        <begin position="94"/>
        <end position="115"/>
    </location>
</feature>
<feature type="compositionally biased region" description="Basic and acidic residues" evidence="1">
    <location>
        <begin position="94"/>
        <end position="111"/>
    </location>
</feature>
<protein>
    <submittedName>
        <fullName evidence="2">Uncharacterized protein</fullName>
    </submittedName>
</protein>
<reference evidence="2 3" key="1">
    <citation type="journal article" date="2024" name="Commun. Biol.">
        <title>Comparative genomic analysis of thermophilic fungi reveals convergent evolutionary adaptations and gene losses.</title>
        <authorList>
            <person name="Steindorff A.S."/>
            <person name="Aguilar-Pontes M.V."/>
            <person name="Robinson A.J."/>
            <person name="Andreopoulos B."/>
            <person name="LaButti K."/>
            <person name="Kuo A."/>
            <person name="Mondo S."/>
            <person name="Riley R."/>
            <person name="Otillar R."/>
            <person name="Haridas S."/>
            <person name="Lipzen A."/>
            <person name="Grimwood J."/>
            <person name="Schmutz J."/>
            <person name="Clum A."/>
            <person name="Reid I.D."/>
            <person name="Moisan M.C."/>
            <person name="Butler G."/>
            <person name="Nguyen T.T.M."/>
            <person name="Dewar K."/>
            <person name="Conant G."/>
            <person name="Drula E."/>
            <person name="Henrissat B."/>
            <person name="Hansel C."/>
            <person name="Singer S."/>
            <person name="Hutchinson M.I."/>
            <person name="de Vries R.P."/>
            <person name="Natvig D.O."/>
            <person name="Powell A.J."/>
            <person name="Tsang A."/>
            <person name="Grigoriev I.V."/>
        </authorList>
    </citation>
    <scope>NUCLEOTIDE SEQUENCE [LARGE SCALE GENOMIC DNA]</scope>
    <source>
        <strain evidence="2 3">ATCC 24622</strain>
    </source>
</reference>
<name>A0ABR3VKS4_9PEZI</name>
<evidence type="ECO:0000313" key="2">
    <source>
        <dbReference type="EMBL" id="KAL1842484.1"/>
    </source>
</evidence>
<comment type="caution">
    <text evidence="2">The sequence shown here is derived from an EMBL/GenBank/DDBJ whole genome shotgun (WGS) entry which is preliminary data.</text>
</comment>
<accession>A0ABR3VKS4</accession>
<feature type="region of interest" description="Disordered" evidence="1">
    <location>
        <begin position="56"/>
        <end position="76"/>
    </location>
</feature>
<keyword evidence="3" id="KW-1185">Reference proteome</keyword>
<dbReference type="Proteomes" id="UP001586593">
    <property type="component" value="Unassembled WGS sequence"/>
</dbReference>
<dbReference type="EMBL" id="JAZHXJ010001945">
    <property type="protein sequence ID" value="KAL1842484.1"/>
    <property type="molecule type" value="Genomic_DNA"/>
</dbReference>
<sequence>MRTWLRAWPGLVAEGLHDAPHRSDRGFVGRDCYDRIGHRPESELVAYGRHRRQCGRQIGPKSSGHGTRPFSPSCSRVSDPVPFSHFTQECRRPWGGRMGEKGEGTGRDCDSKNGSTLGQTGRLLVQNARRRKSVEDYFYGSQWKRTNGCEYLVPVRMGGLGMRLYPDADWITCYMVIICRPFL</sequence>
<gene>
    <name evidence="2" type="ORF">VTK73DRAFT_3110</name>
</gene>